<reference evidence="3 4" key="1">
    <citation type="submission" date="2018-01" db="EMBL/GenBank/DDBJ databases">
        <title>Metagenomic assembled genomes from two thermal pools in the Uzon Caldera, Kamchatka, Russia.</title>
        <authorList>
            <person name="Wilkins L."/>
            <person name="Ettinger C."/>
        </authorList>
    </citation>
    <scope>NUCLEOTIDE SEQUENCE [LARGE SCALE GENOMIC DNA]</scope>
    <source>
        <strain evidence="2">ARK-04</strain>
        <strain evidence="1">ZAV-08</strain>
    </source>
</reference>
<evidence type="ECO:0000313" key="2">
    <source>
        <dbReference type="EMBL" id="PMP94325.1"/>
    </source>
</evidence>
<dbReference type="EMBL" id="PNIK01000088">
    <property type="protein sequence ID" value="PMP65905.1"/>
    <property type="molecule type" value="Genomic_DNA"/>
</dbReference>
<evidence type="ECO:0000313" key="3">
    <source>
        <dbReference type="Proteomes" id="UP000235460"/>
    </source>
</evidence>
<dbReference type="AlphaFoldDB" id="A0A2N7Q801"/>
<dbReference type="EMBL" id="PNJD01000411">
    <property type="protein sequence ID" value="PMP94325.1"/>
    <property type="molecule type" value="Genomic_DNA"/>
</dbReference>
<accession>A0A2N7Q801</accession>
<organism evidence="2 4">
    <name type="scientific">Thermodesulfobacterium geofontis</name>
    <dbReference type="NCBI Taxonomy" id="1295609"/>
    <lineage>
        <taxon>Bacteria</taxon>
        <taxon>Pseudomonadati</taxon>
        <taxon>Thermodesulfobacteriota</taxon>
        <taxon>Thermodesulfobacteria</taxon>
        <taxon>Thermodesulfobacteriales</taxon>
        <taxon>Thermodesulfobacteriaceae</taxon>
        <taxon>Thermodesulfobacterium</taxon>
    </lineage>
</organism>
<name>A0A2N7Q801_9BACT</name>
<dbReference type="Proteomes" id="UP000235460">
    <property type="component" value="Unassembled WGS sequence"/>
</dbReference>
<sequence length="116" mass="13701">MVYYIRSKSYYRYALDLYKDLPNFKKDLSELQKKAQEIFKLGLKAIWALSYVTPPKKPPEFKELWNKTIESLDSNDISKLENIKNIIFSEKSNPEEVIESVKAFLEIVQRVLKPIL</sequence>
<evidence type="ECO:0000313" key="1">
    <source>
        <dbReference type="EMBL" id="PMP65905.1"/>
    </source>
</evidence>
<evidence type="ECO:0008006" key="5">
    <source>
        <dbReference type="Google" id="ProtNLM"/>
    </source>
</evidence>
<evidence type="ECO:0000313" key="4">
    <source>
        <dbReference type="Proteomes" id="UP000235619"/>
    </source>
</evidence>
<dbReference type="Proteomes" id="UP000235619">
    <property type="component" value="Unassembled WGS sequence"/>
</dbReference>
<comment type="caution">
    <text evidence="2">The sequence shown here is derived from an EMBL/GenBank/DDBJ whole genome shotgun (WGS) entry which is preliminary data.</text>
</comment>
<protein>
    <recommendedName>
        <fullName evidence="5">HEPN domain-containing protein</fullName>
    </recommendedName>
</protein>
<gene>
    <name evidence="2" type="ORF">C0169_06660</name>
    <name evidence="1" type="ORF">C0190_06160</name>
</gene>
<proteinExistence type="predicted"/>